<organism evidence="2 3">
    <name type="scientific">Pseudomonas gingeri</name>
    <dbReference type="NCBI Taxonomy" id="117681"/>
    <lineage>
        <taxon>Bacteria</taxon>
        <taxon>Pseudomonadati</taxon>
        <taxon>Pseudomonadota</taxon>
        <taxon>Gammaproteobacteria</taxon>
        <taxon>Pseudomonadales</taxon>
        <taxon>Pseudomonadaceae</taxon>
        <taxon>Pseudomonas</taxon>
    </lineage>
</organism>
<keyword evidence="1" id="KW-1133">Transmembrane helix</keyword>
<dbReference type="RefSeq" id="WP_177105135.1">
    <property type="nucleotide sequence ID" value="NZ_JACAQB010000024.1"/>
</dbReference>
<accession>A0A7Y8C575</accession>
<reference evidence="2 3" key="1">
    <citation type="submission" date="2020-04" db="EMBL/GenBank/DDBJ databases">
        <title>Molecular characterization of pseudomonads from Agaricus bisporus reveal novel blotch 2 pathogens in Western Europe.</title>
        <authorList>
            <person name="Taparia T."/>
            <person name="Krijger M."/>
            <person name="Haynes E."/>
            <person name="Elpinstone J.G."/>
            <person name="Noble R."/>
            <person name="Van Der Wolf J."/>
        </authorList>
    </citation>
    <scope>NUCLEOTIDE SEQUENCE [LARGE SCALE GENOMIC DNA]</scope>
    <source>
        <strain evidence="2 3">H7001</strain>
    </source>
</reference>
<keyword evidence="1" id="KW-0472">Membrane</keyword>
<dbReference type="Proteomes" id="UP000539985">
    <property type="component" value="Unassembled WGS sequence"/>
</dbReference>
<sequence length="83" mass="8966">MKLEMALYKALVAANVSEENATAVIDALEEEMSSVLATKADVSALRTEMSAMSSRLELRFTQLIGVMGTAILGMIFAGFKYLT</sequence>
<proteinExistence type="predicted"/>
<evidence type="ECO:0000256" key="1">
    <source>
        <dbReference type="SAM" id="Phobius"/>
    </source>
</evidence>
<evidence type="ECO:0000313" key="2">
    <source>
        <dbReference type="EMBL" id="NWB99544.1"/>
    </source>
</evidence>
<protein>
    <recommendedName>
        <fullName evidence="4">DUF1640 domain-containing protein</fullName>
    </recommendedName>
</protein>
<keyword evidence="1" id="KW-0812">Transmembrane</keyword>
<dbReference type="EMBL" id="JACAQB010000024">
    <property type="protein sequence ID" value="NWB99544.1"/>
    <property type="molecule type" value="Genomic_DNA"/>
</dbReference>
<gene>
    <name evidence="2" type="ORF">HX882_27020</name>
</gene>
<name>A0A7Y8C575_9PSED</name>
<dbReference type="AlphaFoldDB" id="A0A7Y8C575"/>
<evidence type="ECO:0008006" key="4">
    <source>
        <dbReference type="Google" id="ProtNLM"/>
    </source>
</evidence>
<comment type="caution">
    <text evidence="2">The sequence shown here is derived from an EMBL/GenBank/DDBJ whole genome shotgun (WGS) entry which is preliminary data.</text>
</comment>
<feature type="transmembrane region" description="Helical" evidence="1">
    <location>
        <begin position="60"/>
        <end position="82"/>
    </location>
</feature>
<evidence type="ECO:0000313" key="3">
    <source>
        <dbReference type="Proteomes" id="UP000539985"/>
    </source>
</evidence>